<organism evidence="1 2">
    <name type="scientific">Dendrobium nobile</name>
    <name type="common">Orchid</name>
    <dbReference type="NCBI Taxonomy" id="94219"/>
    <lineage>
        <taxon>Eukaryota</taxon>
        <taxon>Viridiplantae</taxon>
        <taxon>Streptophyta</taxon>
        <taxon>Embryophyta</taxon>
        <taxon>Tracheophyta</taxon>
        <taxon>Spermatophyta</taxon>
        <taxon>Magnoliopsida</taxon>
        <taxon>Liliopsida</taxon>
        <taxon>Asparagales</taxon>
        <taxon>Orchidaceae</taxon>
        <taxon>Epidendroideae</taxon>
        <taxon>Malaxideae</taxon>
        <taxon>Dendrobiinae</taxon>
        <taxon>Dendrobium</taxon>
    </lineage>
</organism>
<reference evidence="1" key="1">
    <citation type="journal article" date="2022" name="Front. Genet.">
        <title>Chromosome-Scale Assembly of the Dendrobium nobile Genome Provides Insights Into the Molecular Mechanism of the Biosynthesis of the Medicinal Active Ingredient of Dendrobium.</title>
        <authorList>
            <person name="Xu Q."/>
            <person name="Niu S.-C."/>
            <person name="Li K.-L."/>
            <person name="Zheng P.-J."/>
            <person name="Zhang X.-J."/>
            <person name="Jia Y."/>
            <person name="Liu Y."/>
            <person name="Niu Y.-X."/>
            <person name="Yu L.-H."/>
            <person name="Chen D.-F."/>
            <person name="Zhang G.-Q."/>
        </authorList>
    </citation>
    <scope>NUCLEOTIDE SEQUENCE</scope>
    <source>
        <tissue evidence="1">Leaf</tissue>
    </source>
</reference>
<dbReference type="AlphaFoldDB" id="A0A8T3A4Y9"/>
<evidence type="ECO:0000313" key="1">
    <source>
        <dbReference type="EMBL" id="KAI0489396.1"/>
    </source>
</evidence>
<proteinExistence type="predicted"/>
<comment type="caution">
    <text evidence="1">The sequence shown here is derived from an EMBL/GenBank/DDBJ whole genome shotgun (WGS) entry which is preliminary data.</text>
</comment>
<name>A0A8T3A4Y9_DENNO</name>
<dbReference type="EMBL" id="JAGYWB010000019">
    <property type="protein sequence ID" value="KAI0489396.1"/>
    <property type="molecule type" value="Genomic_DNA"/>
</dbReference>
<accession>A0A8T3A4Y9</accession>
<keyword evidence="2" id="KW-1185">Reference proteome</keyword>
<evidence type="ECO:0000313" key="2">
    <source>
        <dbReference type="Proteomes" id="UP000829196"/>
    </source>
</evidence>
<gene>
    <name evidence="1" type="ORF">KFK09_029238</name>
</gene>
<sequence>MQNATFKGATSLVGKVLEIFAKAWVQIQPISNFYPGTHHSQKKKMLSRIKLPSFNKMCFHMGLYLNRKKQAVDLTLLCNRPSLTIILLQLIWHHLKDVQPHQYINEDVTNSKKGILKILNF</sequence>
<protein>
    <submittedName>
        <fullName evidence="1">Uncharacterized protein</fullName>
    </submittedName>
</protein>
<dbReference type="Proteomes" id="UP000829196">
    <property type="component" value="Unassembled WGS sequence"/>
</dbReference>